<protein>
    <submittedName>
        <fullName evidence="8">Type II toxin-antitoxin system HicA family toxin</fullName>
    </submittedName>
</protein>
<dbReference type="InterPro" id="IPR038570">
    <property type="entry name" value="HicA_sf"/>
</dbReference>
<evidence type="ECO:0000313" key="8">
    <source>
        <dbReference type="EMBL" id="MBC3830945.1"/>
    </source>
</evidence>
<keyword evidence="7" id="KW-0346">Stress response</keyword>
<keyword evidence="5" id="KW-0378">Hydrolase</keyword>
<dbReference type="Gene3D" id="3.30.920.30">
    <property type="entry name" value="Hypothetical protein"/>
    <property type="match status" value="1"/>
</dbReference>
<evidence type="ECO:0000256" key="4">
    <source>
        <dbReference type="ARBA" id="ARBA00022759"/>
    </source>
</evidence>
<keyword evidence="6" id="KW-0694">RNA-binding</keyword>
<evidence type="ECO:0000256" key="5">
    <source>
        <dbReference type="ARBA" id="ARBA00022801"/>
    </source>
</evidence>
<gene>
    <name evidence="8" type="ORF">H8K33_05455</name>
</gene>
<evidence type="ECO:0000256" key="3">
    <source>
        <dbReference type="ARBA" id="ARBA00022722"/>
    </source>
</evidence>
<dbReference type="EMBL" id="JACOFU010000002">
    <property type="protein sequence ID" value="MBC3830945.1"/>
    <property type="molecule type" value="Genomic_DNA"/>
</dbReference>
<evidence type="ECO:0000256" key="6">
    <source>
        <dbReference type="ARBA" id="ARBA00022884"/>
    </source>
</evidence>
<evidence type="ECO:0000313" key="9">
    <source>
        <dbReference type="Proteomes" id="UP000643610"/>
    </source>
</evidence>
<dbReference type="Pfam" id="PF07927">
    <property type="entry name" value="HicA_toxin"/>
    <property type="match status" value="1"/>
</dbReference>
<comment type="similarity">
    <text evidence="1">Belongs to the HicA mRNA interferase family.</text>
</comment>
<name>A0ABR6XNB8_9BURK</name>
<reference evidence="8 9" key="1">
    <citation type="submission" date="2020-08" db="EMBL/GenBank/DDBJ databases">
        <title>Novel species isolated from subtropical streams in China.</title>
        <authorList>
            <person name="Lu H."/>
        </authorList>
    </citation>
    <scope>NUCLEOTIDE SEQUENCE [LARGE SCALE GENOMIC DNA]</scope>
    <source>
        <strain evidence="8 9">KCTC 52442</strain>
    </source>
</reference>
<keyword evidence="9" id="KW-1185">Reference proteome</keyword>
<evidence type="ECO:0000256" key="7">
    <source>
        <dbReference type="ARBA" id="ARBA00023016"/>
    </source>
</evidence>
<keyword evidence="3" id="KW-0540">Nuclease</keyword>
<evidence type="ECO:0000256" key="2">
    <source>
        <dbReference type="ARBA" id="ARBA00022649"/>
    </source>
</evidence>
<keyword evidence="2" id="KW-1277">Toxin-antitoxin system</keyword>
<organism evidence="8 9">
    <name type="scientific">Undibacterium amnicola</name>
    <dbReference type="NCBI Taxonomy" id="1834038"/>
    <lineage>
        <taxon>Bacteria</taxon>
        <taxon>Pseudomonadati</taxon>
        <taxon>Pseudomonadota</taxon>
        <taxon>Betaproteobacteria</taxon>
        <taxon>Burkholderiales</taxon>
        <taxon>Oxalobacteraceae</taxon>
        <taxon>Undibacterium</taxon>
    </lineage>
</organism>
<dbReference type="Proteomes" id="UP000643610">
    <property type="component" value="Unassembled WGS sequence"/>
</dbReference>
<sequence>MKQSEFVRWLRKQGVEIKNGTKHLKLYANGKQSTLNRHPSEELGTGLVEAIKKQLGLK</sequence>
<dbReference type="SUPFAM" id="SSF54786">
    <property type="entry name" value="YcfA/nrd intein domain"/>
    <property type="match status" value="1"/>
</dbReference>
<accession>A0ABR6XNB8</accession>
<evidence type="ECO:0000256" key="1">
    <source>
        <dbReference type="ARBA" id="ARBA00006620"/>
    </source>
</evidence>
<dbReference type="RefSeq" id="WP_186889983.1">
    <property type="nucleotide sequence ID" value="NZ_JACOFU010000002.1"/>
</dbReference>
<proteinExistence type="inferred from homology"/>
<comment type="caution">
    <text evidence="8">The sequence shown here is derived from an EMBL/GenBank/DDBJ whole genome shotgun (WGS) entry which is preliminary data.</text>
</comment>
<keyword evidence="4" id="KW-0255">Endonuclease</keyword>
<dbReference type="InterPro" id="IPR012933">
    <property type="entry name" value="HicA_mRNA_interferase"/>
</dbReference>